<keyword evidence="3" id="KW-0805">Transcription regulation</keyword>
<dbReference type="PROSITE" id="PS51755">
    <property type="entry name" value="OMPR_PHOB"/>
    <property type="match status" value="1"/>
</dbReference>
<dbReference type="GO" id="GO:0000156">
    <property type="term" value="F:phosphorelay response regulator activity"/>
    <property type="evidence" value="ECO:0007669"/>
    <property type="project" value="TreeGrafter"/>
</dbReference>
<accession>A0A8J3J2T4</accession>
<feature type="domain" description="Response regulatory" evidence="8">
    <location>
        <begin position="8"/>
        <end position="121"/>
    </location>
</feature>
<dbReference type="CDD" id="cd00383">
    <property type="entry name" value="trans_reg_C"/>
    <property type="match status" value="1"/>
</dbReference>
<evidence type="ECO:0000259" key="9">
    <source>
        <dbReference type="PROSITE" id="PS51755"/>
    </source>
</evidence>
<evidence type="ECO:0000256" key="7">
    <source>
        <dbReference type="PROSITE-ProRule" id="PRU01091"/>
    </source>
</evidence>
<dbReference type="PROSITE" id="PS50110">
    <property type="entry name" value="RESPONSE_REGULATORY"/>
    <property type="match status" value="1"/>
</dbReference>
<dbReference type="SMART" id="SM00448">
    <property type="entry name" value="REC"/>
    <property type="match status" value="1"/>
</dbReference>
<dbReference type="GO" id="GO:0005829">
    <property type="term" value="C:cytosol"/>
    <property type="evidence" value="ECO:0007669"/>
    <property type="project" value="TreeGrafter"/>
</dbReference>
<dbReference type="PANTHER" id="PTHR48111:SF4">
    <property type="entry name" value="DNA-BINDING DUAL TRANSCRIPTIONAL REGULATOR OMPR"/>
    <property type="match status" value="1"/>
</dbReference>
<protein>
    <submittedName>
        <fullName evidence="10">DNA-binding response regulator</fullName>
    </submittedName>
</protein>
<evidence type="ECO:0000256" key="1">
    <source>
        <dbReference type="ARBA" id="ARBA00022553"/>
    </source>
</evidence>
<feature type="modified residue" description="4-aspartylphosphate" evidence="6">
    <location>
        <position position="57"/>
    </location>
</feature>
<dbReference type="InterPro" id="IPR001789">
    <property type="entry name" value="Sig_transdc_resp-reg_receiver"/>
</dbReference>
<dbReference type="AlphaFoldDB" id="A0A8J3J2T4"/>
<evidence type="ECO:0000256" key="4">
    <source>
        <dbReference type="ARBA" id="ARBA00023125"/>
    </source>
</evidence>
<proteinExistence type="predicted"/>
<feature type="DNA-binding region" description="OmpR/PhoB-type" evidence="7">
    <location>
        <begin position="131"/>
        <end position="229"/>
    </location>
</feature>
<dbReference type="Gene3D" id="1.10.10.10">
    <property type="entry name" value="Winged helix-like DNA-binding domain superfamily/Winged helix DNA-binding domain"/>
    <property type="match status" value="1"/>
</dbReference>
<keyword evidence="1 6" id="KW-0597">Phosphoprotein</keyword>
<evidence type="ECO:0000256" key="6">
    <source>
        <dbReference type="PROSITE-ProRule" id="PRU00169"/>
    </source>
</evidence>
<feature type="domain" description="OmpR/PhoB-type" evidence="9">
    <location>
        <begin position="131"/>
        <end position="229"/>
    </location>
</feature>
<evidence type="ECO:0000256" key="3">
    <source>
        <dbReference type="ARBA" id="ARBA00023015"/>
    </source>
</evidence>
<dbReference type="Gene3D" id="3.40.50.2300">
    <property type="match status" value="1"/>
</dbReference>
<gene>
    <name evidence="10" type="ORF">Aru02nite_18260</name>
</gene>
<dbReference type="InterPro" id="IPR001867">
    <property type="entry name" value="OmpR/PhoB-type_DNA-bd"/>
</dbReference>
<evidence type="ECO:0000313" key="11">
    <source>
        <dbReference type="Proteomes" id="UP000612808"/>
    </source>
</evidence>
<evidence type="ECO:0000256" key="5">
    <source>
        <dbReference type="ARBA" id="ARBA00023163"/>
    </source>
</evidence>
<comment type="caution">
    <text evidence="10">The sequence shown here is derived from an EMBL/GenBank/DDBJ whole genome shotgun (WGS) entry which is preliminary data.</text>
</comment>
<reference evidence="10" key="1">
    <citation type="submission" date="2021-01" db="EMBL/GenBank/DDBJ databases">
        <title>Whole genome shotgun sequence of Actinocatenispora rupis NBRC 107355.</title>
        <authorList>
            <person name="Komaki H."/>
            <person name="Tamura T."/>
        </authorList>
    </citation>
    <scope>NUCLEOTIDE SEQUENCE</scope>
    <source>
        <strain evidence="10">NBRC 107355</strain>
    </source>
</reference>
<sequence>MVAARTARVLVVDDDPTVSDVVRRYLQRDGMDVRLAADGPAALVEFAEYRPDLVVLDLMLPGMDGIEVCRRMRAGADVAVIMLTALGEESDRVLGLSTGADDYVTKPFSPRELALRVRSVLRRSYRPDEGPTRLVDGDLVVDVAARTATLGGAVLALTVREFDLLAFLMRHPGRAYRRAELLEEVWGWTFGDHSTVTVHVRRLREKVEPDSSAPNRIVTVWGVGYRYEPAVP</sequence>
<dbReference type="GO" id="GO:0000976">
    <property type="term" value="F:transcription cis-regulatory region binding"/>
    <property type="evidence" value="ECO:0007669"/>
    <property type="project" value="TreeGrafter"/>
</dbReference>
<keyword evidence="5" id="KW-0804">Transcription</keyword>
<organism evidence="10 11">
    <name type="scientific">Actinocatenispora rupis</name>
    <dbReference type="NCBI Taxonomy" id="519421"/>
    <lineage>
        <taxon>Bacteria</taxon>
        <taxon>Bacillati</taxon>
        <taxon>Actinomycetota</taxon>
        <taxon>Actinomycetes</taxon>
        <taxon>Micromonosporales</taxon>
        <taxon>Micromonosporaceae</taxon>
        <taxon>Actinocatenispora</taxon>
    </lineage>
</organism>
<dbReference type="PANTHER" id="PTHR48111">
    <property type="entry name" value="REGULATOR OF RPOS"/>
    <property type="match status" value="1"/>
</dbReference>
<dbReference type="Proteomes" id="UP000612808">
    <property type="component" value="Unassembled WGS sequence"/>
</dbReference>
<evidence type="ECO:0000313" key="10">
    <source>
        <dbReference type="EMBL" id="GID10937.1"/>
    </source>
</evidence>
<keyword evidence="4 7" id="KW-0238">DNA-binding</keyword>
<dbReference type="Pfam" id="PF00072">
    <property type="entry name" value="Response_reg"/>
    <property type="match status" value="1"/>
</dbReference>
<evidence type="ECO:0000256" key="2">
    <source>
        <dbReference type="ARBA" id="ARBA00023012"/>
    </source>
</evidence>
<dbReference type="GO" id="GO:0032993">
    <property type="term" value="C:protein-DNA complex"/>
    <property type="evidence" value="ECO:0007669"/>
    <property type="project" value="TreeGrafter"/>
</dbReference>
<name>A0A8J3J2T4_9ACTN</name>
<dbReference type="CDD" id="cd17574">
    <property type="entry name" value="REC_OmpR"/>
    <property type="match status" value="1"/>
</dbReference>
<dbReference type="FunFam" id="3.40.50.2300:FF:000001">
    <property type="entry name" value="DNA-binding response regulator PhoB"/>
    <property type="match status" value="1"/>
</dbReference>
<dbReference type="SUPFAM" id="SSF52172">
    <property type="entry name" value="CheY-like"/>
    <property type="match status" value="1"/>
</dbReference>
<dbReference type="InterPro" id="IPR039420">
    <property type="entry name" value="WalR-like"/>
</dbReference>
<keyword evidence="11" id="KW-1185">Reference proteome</keyword>
<keyword evidence="2" id="KW-0902">Two-component regulatory system</keyword>
<dbReference type="GO" id="GO:0006355">
    <property type="term" value="P:regulation of DNA-templated transcription"/>
    <property type="evidence" value="ECO:0007669"/>
    <property type="project" value="InterPro"/>
</dbReference>
<dbReference type="SMART" id="SM00862">
    <property type="entry name" value="Trans_reg_C"/>
    <property type="match status" value="1"/>
</dbReference>
<dbReference type="InterPro" id="IPR011006">
    <property type="entry name" value="CheY-like_superfamily"/>
</dbReference>
<evidence type="ECO:0000259" key="8">
    <source>
        <dbReference type="PROSITE" id="PS50110"/>
    </source>
</evidence>
<dbReference type="FunFam" id="1.10.10.10:FF:000018">
    <property type="entry name" value="DNA-binding response regulator ResD"/>
    <property type="match status" value="1"/>
</dbReference>
<dbReference type="Gene3D" id="6.10.250.690">
    <property type="match status" value="1"/>
</dbReference>
<dbReference type="EMBL" id="BOMB01000010">
    <property type="protein sequence ID" value="GID10937.1"/>
    <property type="molecule type" value="Genomic_DNA"/>
</dbReference>
<dbReference type="Pfam" id="PF00486">
    <property type="entry name" value="Trans_reg_C"/>
    <property type="match status" value="1"/>
</dbReference>
<dbReference type="InterPro" id="IPR036388">
    <property type="entry name" value="WH-like_DNA-bd_sf"/>
</dbReference>